<reference evidence="2" key="1">
    <citation type="submission" date="2025-08" db="UniProtKB">
        <authorList>
            <consortium name="RefSeq"/>
        </authorList>
    </citation>
    <scope>IDENTIFICATION</scope>
    <source>
        <strain evidence="2">Airmid</strain>
    </source>
</reference>
<protein>
    <submittedName>
        <fullName evidence="2">Uncharacterized protein LOC113791822</fullName>
    </submittedName>
</protein>
<evidence type="ECO:0000313" key="2">
    <source>
        <dbReference type="RefSeq" id="XP_027197457.1"/>
    </source>
</evidence>
<gene>
    <name evidence="2" type="primary">LOC113791822</name>
</gene>
<organism evidence="1 2">
    <name type="scientific">Dermatophagoides pteronyssinus</name>
    <name type="common">European house dust mite</name>
    <dbReference type="NCBI Taxonomy" id="6956"/>
    <lineage>
        <taxon>Eukaryota</taxon>
        <taxon>Metazoa</taxon>
        <taxon>Ecdysozoa</taxon>
        <taxon>Arthropoda</taxon>
        <taxon>Chelicerata</taxon>
        <taxon>Arachnida</taxon>
        <taxon>Acari</taxon>
        <taxon>Acariformes</taxon>
        <taxon>Sarcoptiformes</taxon>
        <taxon>Astigmata</taxon>
        <taxon>Psoroptidia</taxon>
        <taxon>Analgoidea</taxon>
        <taxon>Pyroglyphidae</taxon>
        <taxon>Dermatophagoidinae</taxon>
        <taxon>Dermatophagoides</taxon>
    </lineage>
</organism>
<accession>A0A6P6XVM1</accession>
<dbReference type="GeneID" id="113791822"/>
<dbReference type="RefSeq" id="XP_027197457.1">
    <property type="nucleotide sequence ID" value="XM_027341656.1"/>
</dbReference>
<dbReference type="InParanoid" id="A0A6P6XVM1"/>
<name>A0A6P6XVM1_DERPT</name>
<evidence type="ECO:0000313" key="1">
    <source>
        <dbReference type="Proteomes" id="UP000515146"/>
    </source>
</evidence>
<sequence>MAATSMQFSRLFAIMAIVVIILNVTLLMPKVSARYLPTRSNDQLRRQEIKEILRLLLDLPGDDSASSRDPQLGWINGHDAYDMNTVRVARNIQGSEIGAPDTMVNANNQRSKRSFLLKSG</sequence>
<keyword evidence="1" id="KW-1185">Reference proteome</keyword>
<dbReference type="OrthoDB" id="6520463at2759"/>
<dbReference type="Proteomes" id="UP000515146">
    <property type="component" value="Unplaced"/>
</dbReference>
<dbReference type="KEGG" id="dpte:113791822"/>
<proteinExistence type="predicted"/>
<dbReference type="AlphaFoldDB" id="A0A6P6XVM1"/>